<keyword evidence="3" id="KW-1185">Reference proteome</keyword>
<keyword evidence="1" id="KW-0175">Coiled coil</keyword>
<gene>
    <name evidence="2" type="ORF">TELCIR_15803</name>
</gene>
<dbReference type="Proteomes" id="UP000230423">
    <property type="component" value="Unassembled WGS sequence"/>
</dbReference>
<evidence type="ECO:0000256" key="1">
    <source>
        <dbReference type="SAM" id="Coils"/>
    </source>
</evidence>
<sequence length="305" mass="35969">MSFSFTSAEELREVAEREAAQMAEKEEAWEEQKIALKEELDTLRERITVTADAGDSSEAFRAQIDSLREENRELEKANRDRDREMADLRDRFESLVSRADVLARERDALEQHRNQMEDTIRELQRRISAKSEEKTNEWESRKLRQRNEQAITLTRQMQVGYAELTALHEATQRDLRNVTEENEIMRQKAKMRELMEDNRDLRDELYATRRELDKLREIAESMNYDEKEAELEKLRTELIEATKTARSLFGEMTSKTTSADPTVTFQLRIMQLETHLEQANEKVCFIAFFASPVELSYRSDLCIKK</sequence>
<reference evidence="2 3" key="1">
    <citation type="submission" date="2015-09" db="EMBL/GenBank/DDBJ databases">
        <title>Draft genome of the parasitic nematode Teladorsagia circumcincta isolate WARC Sus (inbred).</title>
        <authorList>
            <person name="Mitreva M."/>
        </authorList>
    </citation>
    <scope>NUCLEOTIDE SEQUENCE [LARGE SCALE GENOMIC DNA]</scope>
    <source>
        <strain evidence="2 3">S</strain>
    </source>
</reference>
<dbReference type="AlphaFoldDB" id="A0A2G9TX75"/>
<evidence type="ECO:0000313" key="2">
    <source>
        <dbReference type="EMBL" id="PIO62626.1"/>
    </source>
</evidence>
<name>A0A2G9TX75_TELCI</name>
<dbReference type="EMBL" id="KZ351868">
    <property type="protein sequence ID" value="PIO62626.1"/>
    <property type="molecule type" value="Genomic_DNA"/>
</dbReference>
<organism evidence="2 3">
    <name type="scientific">Teladorsagia circumcincta</name>
    <name type="common">Brown stomach worm</name>
    <name type="synonym">Ostertagia circumcincta</name>
    <dbReference type="NCBI Taxonomy" id="45464"/>
    <lineage>
        <taxon>Eukaryota</taxon>
        <taxon>Metazoa</taxon>
        <taxon>Ecdysozoa</taxon>
        <taxon>Nematoda</taxon>
        <taxon>Chromadorea</taxon>
        <taxon>Rhabditida</taxon>
        <taxon>Rhabditina</taxon>
        <taxon>Rhabditomorpha</taxon>
        <taxon>Strongyloidea</taxon>
        <taxon>Trichostrongylidae</taxon>
        <taxon>Teladorsagia</taxon>
    </lineage>
</organism>
<feature type="coiled-coil region" evidence="1">
    <location>
        <begin position="161"/>
        <end position="244"/>
    </location>
</feature>
<evidence type="ECO:0000313" key="3">
    <source>
        <dbReference type="Proteomes" id="UP000230423"/>
    </source>
</evidence>
<proteinExistence type="predicted"/>
<dbReference type="Gene3D" id="1.20.5.1000">
    <property type="entry name" value="arf6 gtpase in complex with a specific effector, jip4"/>
    <property type="match status" value="1"/>
</dbReference>
<protein>
    <recommendedName>
        <fullName evidence="4">M protein repeat protein</fullName>
    </recommendedName>
</protein>
<evidence type="ECO:0008006" key="4">
    <source>
        <dbReference type="Google" id="ProtNLM"/>
    </source>
</evidence>
<accession>A0A2G9TX75</accession>
<dbReference type="OrthoDB" id="5864070at2759"/>
<feature type="coiled-coil region" evidence="1">
    <location>
        <begin position="5"/>
        <end position="133"/>
    </location>
</feature>